<dbReference type="PANTHER" id="PTHR35145:SF1">
    <property type="entry name" value="CYTOPLASMIC PROTEIN"/>
    <property type="match status" value="1"/>
</dbReference>
<name>A0A1G9VAD9_9FIRM</name>
<dbReference type="AlphaFoldDB" id="A0A1G9VAD9"/>
<dbReference type="SUPFAM" id="SSF142906">
    <property type="entry name" value="YjbR-like"/>
    <property type="match status" value="1"/>
</dbReference>
<gene>
    <name evidence="1" type="ORF">SAMN05192585_103106</name>
</gene>
<dbReference type="InterPro" id="IPR007351">
    <property type="entry name" value="YjbR"/>
</dbReference>
<dbReference type="InterPro" id="IPR058532">
    <property type="entry name" value="YjbR/MT2646/Rv2570-like"/>
</dbReference>
<accession>A0A1G9VAD9</accession>
<keyword evidence="2" id="KW-1185">Reference proteome</keyword>
<proteinExistence type="predicted"/>
<dbReference type="PANTHER" id="PTHR35145">
    <property type="entry name" value="CYTOPLASMIC PROTEIN-RELATED"/>
    <property type="match status" value="1"/>
</dbReference>
<keyword evidence="1" id="KW-0238">DNA-binding</keyword>
<organism evidence="1 2">
    <name type="scientific">Acetanaerobacterium elongatum</name>
    <dbReference type="NCBI Taxonomy" id="258515"/>
    <lineage>
        <taxon>Bacteria</taxon>
        <taxon>Bacillati</taxon>
        <taxon>Bacillota</taxon>
        <taxon>Clostridia</taxon>
        <taxon>Eubacteriales</taxon>
        <taxon>Oscillospiraceae</taxon>
        <taxon>Acetanaerobacterium</taxon>
    </lineage>
</organism>
<dbReference type="Pfam" id="PF04237">
    <property type="entry name" value="YjbR"/>
    <property type="match status" value="1"/>
</dbReference>
<dbReference type="STRING" id="258515.SAMN05192585_103106"/>
<dbReference type="InterPro" id="IPR038056">
    <property type="entry name" value="YjbR-like_sf"/>
</dbReference>
<dbReference type="Proteomes" id="UP000199182">
    <property type="component" value="Unassembled WGS sequence"/>
</dbReference>
<dbReference type="GO" id="GO:0003677">
    <property type="term" value="F:DNA binding"/>
    <property type="evidence" value="ECO:0007669"/>
    <property type="project" value="UniProtKB-KW"/>
</dbReference>
<reference evidence="1 2" key="1">
    <citation type="submission" date="2016-10" db="EMBL/GenBank/DDBJ databases">
        <authorList>
            <person name="de Groot N.N."/>
        </authorList>
    </citation>
    <scope>NUCLEOTIDE SEQUENCE [LARGE SCALE GENOMIC DNA]</scope>
    <source>
        <strain evidence="1 2">CGMCC 1.5012</strain>
    </source>
</reference>
<dbReference type="EMBL" id="FNID01000003">
    <property type="protein sequence ID" value="SDM69053.1"/>
    <property type="molecule type" value="Genomic_DNA"/>
</dbReference>
<dbReference type="Gene3D" id="3.90.1150.30">
    <property type="match status" value="1"/>
</dbReference>
<protein>
    <submittedName>
        <fullName evidence="1">Predicted DNA-binding protein, MmcQ/YjbR family</fullName>
    </submittedName>
</protein>
<evidence type="ECO:0000313" key="2">
    <source>
        <dbReference type="Proteomes" id="UP000199182"/>
    </source>
</evidence>
<dbReference type="RefSeq" id="WP_162840287.1">
    <property type="nucleotide sequence ID" value="NZ_FNID01000003.1"/>
</dbReference>
<evidence type="ECO:0000313" key="1">
    <source>
        <dbReference type="EMBL" id="SDM69053.1"/>
    </source>
</evidence>
<sequence>MSNEDIIRYCLAKPGAYEDYPFGPIPACYKVCGKLFMQLYPMPENHKISLSCEPMLADFYRRQYPGIVIPGYHCPDRLKPYMNTVYLDKGVADEQVWEMINHSYRYVVNKLTRKEKAALAEFC</sequence>